<dbReference type="EMBL" id="WLVL01000019">
    <property type="protein sequence ID" value="MTB71449.1"/>
    <property type="molecule type" value="Genomic_DNA"/>
</dbReference>
<dbReference type="Proteomes" id="UP000431092">
    <property type="component" value="Unassembled WGS sequence"/>
</dbReference>
<proteinExistence type="predicted"/>
<dbReference type="AlphaFoldDB" id="A0A6I3IRZ2"/>
<keyword evidence="2" id="KW-1185">Reference proteome</keyword>
<evidence type="ECO:0000313" key="1">
    <source>
        <dbReference type="EMBL" id="MTB71449.1"/>
    </source>
</evidence>
<dbReference type="InterPro" id="IPR023393">
    <property type="entry name" value="START-like_dom_sf"/>
</dbReference>
<gene>
    <name evidence="1" type="ORF">GGG17_05590</name>
</gene>
<dbReference type="Gene3D" id="3.30.530.20">
    <property type="match status" value="1"/>
</dbReference>
<evidence type="ECO:0000313" key="2">
    <source>
        <dbReference type="Proteomes" id="UP000431092"/>
    </source>
</evidence>
<dbReference type="RefSeq" id="WP_154592775.1">
    <property type="nucleotide sequence ID" value="NZ_WLVL01000019.1"/>
</dbReference>
<dbReference type="InterPro" id="IPR019587">
    <property type="entry name" value="Polyketide_cyclase/dehydratase"/>
</dbReference>
<organism evidence="1 2">
    <name type="scientific">Arsenicicoccus cauae</name>
    <dbReference type="NCBI Taxonomy" id="2663847"/>
    <lineage>
        <taxon>Bacteria</taxon>
        <taxon>Bacillati</taxon>
        <taxon>Actinomycetota</taxon>
        <taxon>Actinomycetes</taxon>
        <taxon>Micrococcales</taxon>
        <taxon>Intrasporangiaceae</taxon>
        <taxon>Arsenicicoccus</taxon>
    </lineage>
</organism>
<accession>A0A6I3IRZ2</accession>
<sequence length="140" mass="15332">MSEHRRTVTVHAPADVTFGYLRDPRHLPDFMPRMRRVEPHDDGTVTVTAVVTPDGTRELEVQGTAWLEVDQEARAMRWGSERHSYRGSLTVGGDVGGDVERATESTVEISLSTEHGDPATIDAGLDRALEAIAARIEALA</sequence>
<reference evidence="1 2" key="1">
    <citation type="submission" date="2019-11" db="EMBL/GenBank/DDBJ databases">
        <title>Whole genome sequencing identifies a novel species of the genus Arsenicicoccus isolated from human blood.</title>
        <authorList>
            <person name="Jeong J.H."/>
            <person name="Kweon O.J."/>
            <person name="Kim H.R."/>
            <person name="Kim T.-H."/>
            <person name="Ha S.-M."/>
            <person name="Lee M.-K."/>
        </authorList>
    </citation>
    <scope>NUCLEOTIDE SEQUENCE [LARGE SCALE GENOMIC DNA]</scope>
    <source>
        <strain evidence="1 2">MKL-02</strain>
    </source>
</reference>
<name>A0A6I3IRZ2_9MICO</name>
<evidence type="ECO:0008006" key="3">
    <source>
        <dbReference type="Google" id="ProtNLM"/>
    </source>
</evidence>
<protein>
    <recommendedName>
        <fullName evidence="3">SRPBCC family protein</fullName>
    </recommendedName>
</protein>
<dbReference type="Pfam" id="PF10604">
    <property type="entry name" value="Polyketide_cyc2"/>
    <property type="match status" value="1"/>
</dbReference>
<comment type="caution">
    <text evidence="1">The sequence shown here is derived from an EMBL/GenBank/DDBJ whole genome shotgun (WGS) entry which is preliminary data.</text>
</comment>
<dbReference type="SUPFAM" id="SSF55961">
    <property type="entry name" value="Bet v1-like"/>
    <property type="match status" value="1"/>
</dbReference>